<dbReference type="SUPFAM" id="SSF55073">
    <property type="entry name" value="Nucleotide cyclase"/>
    <property type="match status" value="1"/>
</dbReference>
<feature type="domain" description="EAL" evidence="2">
    <location>
        <begin position="702"/>
        <end position="956"/>
    </location>
</feature>
<feature type="domain" description="GGDEF" evidence="3">
    <location>
        <begin position="560"/>
        <end position="693"/>
    </location>
</feature>
<dbReference type="PANTHER" id="PTHR44757">
    <property type="entry name" value="DIGUANYLATE CYCLASE DGCP"/>
    <property type="match status" value="1"/>
</dbReference>
<dbReference type="NCBIfam" id="TIGR00254">
    <property type="entry name" value="GGDEF"/>
    <property type="match status" value="1"/>
</dbReference>
<dbReference type="SMART" id="SM00052">
    <property type="entry name" value="EAL"/>
    <property type="match status" value="1"/>
</dbReference>
<organism evidence="4 5">
    <name type="scientific">Amphritea atlantica</name>
    <dbReference type="NCBI Taxonomy" id="355243"/>
    <lineage>
        <taxon>Bacteria</taxon>
        <taxon>Pseudomonadati</taxon>
        <taxon>Pseudomonadota</taxon>
        <taxon>Gammaproteobacteria</taxon>
        <taxon>Oceanospirillales</taxon>
        <taxon>Oceanospirillaceae</taxon>
        <taxon>Amphritea</taxon>
    </lineage>
</organism>
<dbReference type="InterPro" id="IPR000014">
    <property type="entry name" value="PAS"/>
</dbReference>
<reference evidence="4" key="1">
    <citation type="submission" date="2021-04" db="EMBL/GenBank/DDBJ databases">
        <title>Oceanospirillales bacteria with DddD are important DMSP degraders in coastal seawater.</title>
        <authorList>
            <person name="Liu J."/>
        </authorList>
    </citation>
    <scope>NUCLEOTIDE SEQUENCE</scope>
    <source>
        <strain evidence="4">GY6</strain>
    </source>
</reference>
<dbReference type="InterPro" id="IPR035919">
    <property type="entry name" value="EAL_sf"/>
</dbReference>
<keyword evidence="1" id="KW-1133">Transmembrane helix</keyword>
<dbReference type="InterPro" id="IPR035965">
    <property type="entry name" value="PAS-like_dom_sf"/>
</dbReference>
<dbReference type="PANTHER" id="PTHR44757:SF2">
    <property type="entry name" value="BIOFILM ARCHITECTURE MAINTENANCE PROTEIN MBAA"/>
    <property type="match status" value="1"/>
</dbReference>
<dbReference type="PROSITE" id="PS50887">
    <property type="entry name" value="GGDEF"/>
    <property type="match status" value="1"/>
</dbReference>
<dbReference type="Proteomes" id="UP001059950">
    <property type="component" value="Chromosome"/>
</dbReference>
<dbReference type="SMART" id="SM00267">
    <property type="entry name" value="GGDEF"/>
    <property type="match status" value="1"/>
</dbReference>
<dbReference type="InterPro" id="IPR000160">
    <property type="entry name" value="GGDEF_dom"/>
</dbReference>
<keyword evidence="5" id="KW-1185">Reference proteome</keyword>
<gene>
    <name evidence="4" type="ORF">KDX31_02905</name>
</gene>
<dbReference type="Gene3D" id="3.20.20.450">
    <property type="entry name" value="EAL domain"/>
    <property type="match status" value="1"/>
</dbReference>
<evidence type="ECO:0000259" key="2">
    <source>
        <dbReference type="PROSITE" id="PS50883"/>
    </source>
</evidence>
<dbReference type="InterPro" id="IPR043128">
    <property type="entry name" value="Rev_trsase/Diguanyl_cyclase"/>
</dbReference>
<accession>A0ABY5GVH4</accession>
<protein>
    <submittedName>
        <fullName evidence="4">EAL domain-containing protein</fullName>
    </submittedName>
</protein>
<dbReference type="PROSITE" id="PS50883">
    <property type="entry name" value="EAL"/>
    <property type="match status" value="1"/>
</dbReference>
<dbReference type="CDD" id="cd01949">
    <property type="entry name" value="GGDEF"/>
    <property type="match status" value="1"/>
</dbReference>
<dbReference type="Gene3D" id="3.30.70.270">
    <property type="match status" value="1"/>
</dbReference>
<name>A0ABY5GVH4_9GAMM</name>
<evidence type="ECO:0000259" key="3">
    <source>
        <dbReference type="PROSITE" id="PS50887"/>
    </source>
</evidence>
<dbReference type="InterPro" id="IPR001633">
    <property type="entry name" value="EAL_dom"/>
</dbReference>
<dbReference type="Pfam" id="PF14827">
    <property type="entry name" value="dCache_3"/>
    <property type="match status" value="1"/>
</dbReference>
<dbReference type="InterPro" id="IPR052155">
    <property type="entry name" value="Biofilm_reg_signaling"/>
</dbReference>
<dbReference type="EMBL" id="CP073344">
    <property type="protein sequence ID" value="UTW03987.1"/>
    <property type="molecule type" value="Genomic_DNA"/>
</dbReference>
<evidence type="ECO:0000313" key="5">
    <source>
        <dbReference type="Proteomes" id="UP001059950"/>
    </source>
</evidence>
<dbReference type="NCBIfam" id="TIGR00229">
    <property type="entry name" value="sensory_box"/>
    <property type="match status" value="1"/>
</dbReference>
<dbReference type="Pfam" id="PF00990">
    <property type="entry name" value="GGDEF"/>
    <property type="match status" value="1"/>
</dbReference>
<feature type="transmembrane region" description="Helical" evidence="1">
    <location>
        <begin position="297"/>
        <end position="319"/>
    </location>
</feature>
<dbReference type="Pfam" id="PF00563">
    <property type="entry name" value="EAL"/>
    <property type="match status" value="1"/>
</dbReference>
<dbReference type="Gene3D" id="3.30.450.20">
    <property type="entry name" value="PAS domain"/>
    <property type="match status" value="1"/>
</dbReference>
<feature type="transmembrane region" description="Helical" evidence="1">
    <location>
        <begin position="21"/>
        <end position="43"/>
    </location>
</feature>
<dbReference type="CDD" id="cd01948">
    <property type="entry name" value="EAL"/>
    <property type="match status" value="1"/>
</dbReference>
<sequence length="967" mass="109816">MNNEVVRLRIMDGTHRKFLSLRWKIFILLVVVLVGVQGMYAFFSLTHLNEQFRQQRQQINESELARLDGSVEASYQRLLEVAELLPLIDTSQEDNYISPLARLSQTISLKFDAFQLTGSVNAAYLYDSEARMVGFWGDKIHISEADIQQVFDSERPLRKLICTSICLRYVAIPIQLDGKKQGVLMVGRFLYDVIYEIKQQTALDIGLVLQAPKGAGELGSWGLMINSLTNRAQNQALLEQVSLRNTFKPEGGSYVLEHNDHYYEVLFSPLRGVAEGSAYWVVLDDISGHLLSIRHSLMNYLLLGAGGILTALILLSLLLQKPIRFFTLLSKELSLLSRSEFGEFRQTLEQFRNRDKTFGEDERDLLVHSALLLSDQLERLEDEVDERTDSLEKSRQALTKERDFLFGLLETAPLVIITQNSKGQLRSVNHFGLQLMDLEGKSLRKASFIDTLQREEERLEFLANTHRLMEGLEYEVRTDSVLLDTVGNRHDLSWLHVRLRNSQGDEPLILSIGMDISDRKRAERRLHWLANHDPLTERPNRLFFMSCMNDAIEKSRGTHSHVAVLFIDLDRFKEVNDSLGHSVGDKLLKVATRRISDCIRDRDLLARQGGDEFSVLLTSVRDLEGAEVAASKILQAFQQPFWIGEYEIVVTVSIGISLFPDHGIDGATLIKHADVAMFQAKDSGKNCYFIYDVEKDHQRFERFSLGADLRKAIQNDELLLYYQPQVDAMSNRVVGVEALVRWQHPTAGLLPPDRFIPLAEELDLIIPLGEWVLREACQQMQAWIRVGVPQMKVAVNLSVQQIAHERLIKSVEEALSDSGLSADCLELEVTENFVIQQPEVSVGKLTYLREQGVTLAMDDFGTGYSSLSYLKKLPIDRLKIDRSFVKDIGIDRSDESIIKATLAMCHSLGLEVVAEGVETTEQLNFMKENGCQIIQGYYYSKPLPPEELMSYICNLQADEAKNEPVKS</sequence>
<keyword evidence="1" id="KW-0472">Membrane</keyword>
<proteinExistence type="predicted"/>
<keyword evidence="1" id="KW-0812">Transmembrane</keyword>
<dbReference type="SUPFAM" id="SSF141868">
    <property type="entry name" value="EAL domain-like"/>
    <property type="match status" value="1"/>
</dbReference>
<dbReference type="InterPro" id="IPR029787">
    <property type="entry name" value="Nucleotide_cyclase"/>
</dbReference>
<evidence type="ECO:0000256" key="1">
    <source>
        <dbReference type="SAM" id="Phobius"/>
    </source>
</evidence>
<evidence type="ECO:0000313" key="4">
    <source>
        <dbReference type="EMBL" id="UTW03987.1"/>
    </source>
</evidence>
<dbReference type="SUPFAM" id="SSF55785">
    <property type="entry name" value="PYP-like sensor domain (PAS domain)"/>
    <property type="match status" value="1"/>
</dbReference>
<dbReference type="InterPro" id="IPR029150">
    <property type="entry name" value="dCache_3"/>
</dbReference>